<dbReference type="EMBL" id="CP046904">
    <property type="protein sequence ID" value="QGZ40730.1"/>
    <property type="molecule type" value="Genomic_DNA"/>
</dbReference>
<keyword evidence="4 6" id="KW-1133">Transmembrane helix</keyword>
<reference evidence="8 9" key="1">
    <citation type="submission" date="2019-12" db="EMBL/GenBank/DDBJ databases">
        <title>Draft Genome Sequences of Six Type Strains of the Genus Massilia.</title>
        <authorList>
            <person name="Miess H."/>
            <person name="Frediansyah A."/>
            <person name="Goeker M."/>
            <person name="Gross H."/>
        </authorList>
    </citation>
    <scope>NUCLEOTIDE SEQUENCE [LARGE SCALE GENOMIC DNA]</scope>
    <source>
        <strain evidence="8 9">DSM 26639</strain>
    </source>
</reference>
<sequence length="402" mass="43198">MRSVRCTWTRASSCKGRPNMSEFTLIRKNLLQKPLRFLLMYIVIAVAFLLFGLLQAVQGVMTASGSADQGERQIVSNRINFTQPLPYAYVERIAALQGARQATHTSWFGGYFQEPRNFLVSYAVDPQGYLPVYPELRMDARQREAFVRERRGLLVGHATAARFGWTVGQHVTLHSTIFSNRAGGHAWDFVVSAIYTNALEGGDEQAVFLHYDYFNTTRTFGTDKVGSIVVTPRAAGGGAALARAIDAAFANTPDETHTVSEQQFARAFLAQFGNVGLIVTIVVAAAFVTMLLVVGNTMMMNGRARSRDIGIFKSLGFPRAAVARVVVGEALLLAVTGALGGLLLARGIVAVLHASPNFAALAMTPAIWLAGLAAALALGLLTAAVPLRAALNLNVATALGRA</sequence>
<name>A0ABX6FT87_9BURK</name>
<feature type="transmembrane region" description="Helical" evidence="6">
    <location>
        <begin position="275"/>
        <end position="300"/>
    </location>
</feature>
<dbReference type="PANTHER" id="PTHR43738">
    <property type="entry name" value="ABC TRANSPORTER, MEMBRANE PROTEIN"/>
    <property type="match status" value="1"/>
</dbReference>
<evidence type="ECO:0000259" key="7">
    <source>
        <dbReference type="Pfam" id="PF02687"/>
    </source>
</evidence>
<dbReference type="Pfam" id="PF02687">
    <property type="entry name" value="FtsX"/>
    <property type="match status" value="1"/>
</dbReference>
<keyword evidence="5 6" id="KW-0472">Membrane</keyword>
<dbReference type="InterPro" id="IPR003838">
    <property type="entry name" value="ABC3_permease_C"/>
</dbReference>
<evidence type="ECO:0000256" key="1">
    <source>
        <dbReference type="ARBA" id="ARBA00004651"/>
    </source>
</evidence>
<evidence type="ECO:0000256" key="4">
    <source>
        <dbReference type="ARBA" id="ARBA00022989"/>
    </source>
</evidence>
<feature type="transmembrane region" description="Helical" evidence="6">
    <location>
        <begin position="365"/>
        <end position="385"/>
    </location>
</feature>
<evidence type="ECO:0000256" key="3">
    <source>
        <dbReference type="ARBA" id="ARBA00022692"/>
    </source>
</evidence>
<evidence type="ECO:0000313" key="8">
    <source>
        <dbReference type="EMBL" id="QGZ40730.1"/>
    </source>
</evidence>
<proteinExistence type="predicted"/>
<dbReference type="InterPro" id="IPR051125">
    <property type="entry name" value="ABC-4/HrtB_transporter"/>
</dbReference>
<gene>
    <name evidence="8" type="ORF">GO485_17765</name>
</gene>
<evidence type="ECO:0000256" key="6">
    <source>
        <dbReference type="SAM" id="Phobius"/>
    </source>
</evidence>
<feature type="domain" description="ABC3 transporter permease C-terminal" evidence="7">
    <location>
        <begin position="281"/>
        <end position="394"/>
    </location>
</feature>
<keyword evidence="9" id="KW-1185">Reference proteome</keyword>
<evidence type="ECO:0000256" key="5">
    <source>
        <dbReference type="ARBA" id="ARBA00023136"/>
    </source>
</evidence>
<feature type="transmembrane region" description="Helical" evidence="6">
    <location>
        <begin position="37"/>
        <end position="57"/>
    </location>
</feature>
<accession>A0ABX6FT87</accession>
<feature type="transmembrane region" description="Helical" evidence="6">
    <location>
        <begin position="321"/>
        <end position="345"/>
    </location>
</feature>
<dbReference type="Proteomes" id="UP000437862">
    <property type="component" value="Chromosome"/>
</dbReference>
<dbReference type="PANTHER" id="PTHR43738:SF3">
    <property type="entry name" value="ABC TRANSPORTER PERMEASE"/>
    <property type="match status" value="1"/>
</dbReference>
<keyword evidence="3 6" id="KW-0812">Transmembrane</keyword>
<organism evidence="8 9">
    <name type="scientific">Pseudoduganella flava</name>
    <dbReference type="NCBI Taxonomy" id="871742"/>
    <lineage>
        <taxon>Bacteria</taxon>
        <taxon>Pseudomonadati</taxon>
        <taxon>Pseudomonadota</taxon>
        <taxon>Betaproteobacteria</taxon>
        <taxon>Burkholderiales</taxon>
        <taxon>Oxalobacteraceae</taxon>
        <taxon>Telluria group</taxon>
        <taxon>Pseudoduganella</taxon>
    </lineage>
</organism>
<evidence type="ECO:0000313" key="9">
    <source>
        <dbReference type="Proteomes" id="UP000437862"/>
    </source>
</evidence>
<evidence type="ECO:0000256" key="2">
    <source>
        <dbReference type="ARBA" id="ARBA00022475"/>
    </source>
</evidence>
<comment type="subcellular location">
    <subcellularLocation>
        <location evidence="1">Cell membrane</location>
        <topology evidence="1">Multi-pass membrane protein</topology>
    </subcellularLocation>
</comment>
<keyword evidence="2" id="KW-1003">Cell membrane</keyword>
<protein>
    <submittedName>
        <fullName evidence="8">FtsX-like permease family protein</fullName>
    </submittedName>
</protein>